<evidence type="ECO:0000313" key="2">
    <source>
        <dbReference type="Proteomes" id="UP001428341"/>
    </source>
</evidence>
<dbReference type="EMBL" id="JBCGBO010000001">
    <property type="protein sequence ID" value="KAK9229555.1"/>
    <property type="molecule type" value="Genomic_DNA"/>
</dbReference>
<keyword evidence="2" id="KW-1185">Reference proteome</keyword>
<dbReference type="AlphaFoldDB" id="A0AAP0MYK0"/>
<dbReference type="Pfam" id="PF03140">
    <property type="entry name" value="DUF247"/>
    <property type="match status" value="1"/>
</dbReference>
<reference evidence="1 2" key="1">
    <citation type="submission" date="2024-05" db="EMBL/GenBank/DDBJ databases">
        <title>Haplotype-resolved chromosome-level genome assembly of Huyou (Citrus changshanensis).</title>
        <authorList>
            <person name="Miao C."/>
            <person name="Chen W."/>
            <person name="Wu Y."/>
            <person name="Wang L."/>
            <person name="Zhao S."/>
            <person name="Grierson D."/>
            <person name="Xu C."/>
            <person name="Chen K."/>
        </authorList>
    </citation>
    <scope>NUCLEOTIDE SEQUENCE [LARGE SCALE GENOMIC DNA]</scope>
    <source>
        <strain evidence="1">01-14</strain>
        <tissue evidence="1">Leaf</tissue>
    </source>
</reference>
<organism evidence="1 2">
    <name type="scientific">Citrus x changshan-huyou</name>
    <dbReference type="NCBI Taxonomy" id="2935761"/>
    <lineage>
        <taxon>Eukaryota</taxon>
        <taxon>Viridiplantae</taxon>
        <taxon>Streptophyta</taxon>
        <taxon>Embryophyta</taxon>
        <taxon>Tracheophyta</taxon>
        <taxon>Spermatophyta</taxon>
        <taxon>Magnoliopsida</taxon>
        <taxon>eudicotyledons</taxon>
        <taxon>Gunneridae</taxon>
        <taxon>Pentapetalae</taxon>
        <taxon>rosids</taxon>
        <taxon>malvids</taxon>
        <taxon>Sapindales</taxon>
        <taxon>Rutaceae</taxon>
        <taxon>Aurantioideae</taxon>
        <taxon>Citrus</taxon>
    </lineage>
</organism>
<accession>A0AAP0MYK0</accession>
<comment type="caution">
    <text evidence="1">The sequence shown here is derived from an EMBL/GenBank/DDBJ whole genome shotgun (WGS) entry which is preliminary data.</text>
</comment>
<sequence>MSSDPDSYTPQEVAIGPYHYWRQGLYEMITYKLVQRKELKDTSMGITSSNMLLIN</sequence>
<gene>
    <name evidence="1" type="ORF">WN944_022518</name>
</gene>
<protein>
    <submittedName>
        <fullName evidence="1">Uncharacterized protein</fullName>
    </submittedName>
</protein>
<proteinExistence type="predicted"/>
<dbReference type="InterPro" id="IPR004158">
    <property type="entry name" value="DUF247_pln"/>
</dbReference>
<evidence type="ECO:0000313" key="1">
    <source>
        <dbReference type="EMBL" id="KAK9229555.1"/>
    </source>
</evidence>
<name>A0AAP0MYK0_9ROSI</name>
<dbReference type="Proteomes" id="UP001428341">
    <property type="component" value="Unassembled WGS sequence"/>
</dbReference>